<accession>A0A8S5MQU5</accession>
<protein>
    <submittedName>
        <fullName evidence="2">Uncharacterized protein</fullName>
    </submittedName>
</protein>
<proteinExistence type="predicted"/>
<sequence>MKHFDELRDTLCRELDEIAEKGELSAGDLATVDTLAHTIKNLDKIMMVERGGYSSAGDWYAMGNYGRDGYRGEYRDGTSYRGRKRDSMGRYSRTDAREDMAEKLRRMMDEAPDSRTREALEKAARIMEE</sequence>
<evidence type="ECO:0000313" key="2">
    <source>
        <dbReference type="EMBL" id="DAD84733.1"/>
    </source>
</evidence>
<dbReference type="EMBL" id="BK014965">
    <property type="protein sequence ID" value="DAD84733.1"/>
    <property type="molecule type" value="Genomic_DNA"/>
</dbReference>
<evidence type="ECO:0000256" key="1">
    <source>
        <dbReference type="SAM" id="MobiDB-lite"/>
    </source>
</evidence>
<feature type="region of interest" description="Disordered" evidence="1">
    <location>
        <begin position="109"/>
        <end position="129"/>
    </location>
</feature>
<reference evidence="2" key="1">
    <citation type="journal article" date="2021" name="Proc. Natl. Acad. Sci. U.S.A.">
        <title>A Catalog of Tens of Thousands of Viruses from Human Metagenomes Reveals Hidden Associations with Chronic Diseases.</title>
        <authorList>
            <person name="Tisza M.J."/>
            <person name="Buck C.B."/>
        </authorList>
    </citation>
    <scope>NUCLEOTIDE SEQUENCE</scope>
    <source>
        <strain evidence="2">CtqED62</strain>
    </source>
</reference>
<name>A0A8S5MQU5_9CAUD</name>
<organism evidence="2">
    <name type="scientific">Siphoviridae sp. ctqED62</name>
    <dbReference type="NCBI Taxonomy" id="2826468"/>
    <lineage>
        <taxon>Viruses</taxon>
        <taxon>Duplodnaviria</taxon>
        <taxon>Heunggongvirae</taxon>
        <taxon>Uroviricota</taxon>
        <taxon>Caudoviricetes</taxon>
    </lineage>
</organism>